<dbReference type="Gene3D" id="1.20.870.10">
    <property type="entry name" value="Son of sevenless (SoS) protein Chain: S domain 1"/>
    <property type="match status" value="1"/>
</dbReference>
<reference evidence="7" key="3">
    <citation type="submission" date="2025-09" db="UniProtKB">
        <authorList>
            <consortium name="Ensembl"/>
        </authorList>
    </citation>
    <scope>IDENTIFICATION</scope>
</reference>
<dbReference type="Pfam" id="PF00617">
    <property type="entry name" value="RasGEF"/>
    <property type="match status" value="1"/>
</dbReference>
<evidence type="ECO:0008006" key="9">
    <source>
        <dbReference type="Google" id="ProtNLM"/>
    </source>
</evidence>
<dbReference type="Gene3D" id="1.10.840.10">
    <property type="entry name" value="Ras guanine-nucleotide exchange factors catalytic domain"/>
    <property type="match status" value="1"/>
</dbReference>
<dbReference type="PANTHER" id="PTHR23113">
    <property type="entry name" value="GUANINE NUCLEOTIDE EXCHANGE FACTOR"/>
    <property type="match status" value="1"/>
</dbReference>
<evidence type="ECO:0000256" key="2">
    <source>
        <dbReference type="ARBA" id="ARBA00022658"/>
    </source>
</evidence>
<dbReference type="PROSITE" id="PS50009">
    <property type="entry name" value="RASGEF_CAT"/>
    <property type="match status" value="1"/>
</dbReference>
<dbReference type="Pfam" id="PF00788">
    <property type="entry name" value="RA"/>
    <property type="match status" value="1"/>
</dbReference>
<dbReference type="InterPro" id="IPR014710">
    <property type="entry name" value="RmlC-like_jellyroll"/>
</dbReference>
<dbReference type="InParanoid" id="H2Z6D0"/>
<dbReference type="InterPro" id="IPR029071">
    <property type="entry name" value="Ubiquitin-like_domsf"/>
</dbReference>
<dbReference type="InterPro" id="IPR019804">
    <property type="entry name" value="Ras_G-nucl-exch_fac_CS"/>
</dbReference>
<dbReference type="InterPro" id="IPR000159">
    <property type="entry name" value="RA_dom"/>
</dbReference>
<dbReference type="GO" id="GO:0005886">
    <property type="term" value="C:plasma membrane"/>
    <property type="evidence" value="ECO:0007669"/>
    <property type="project" value="TreeGrafter"/>
</dbReference>
<keyword evidence="2 3" id="KW-0344">Guanine-nucleotide releasing factor</keyword>
<dbReference type="InterPro" id="IPR008937">
    <property type="entry name" value="Ras-like_GEF"/>
</dbReference>
<evidence type="ECO:0000259" key="4">
    <source>
        <dbReference type="PROSITE" id="PS50009"/>
    </source>
</evidence>
<dbReference type="SUPFAM" id="SSF54236">
    <property type="entry name" value="Ubiquitin-like"/>
    <property type="match status" value="1"/>
</dbReference>
<evidence type="ECO:0000313" key="8">
    <source>
        <dbReference type="Proteomes" id="UP000007875"/>
    </source>
</evidence>
<accession>H2Z6D0</accession>
<dbReference type="InterPro" id="IPR001895">
    <property type="entry name" value="RASGEF_cat_dom"/>
</dbReference>
<dbReference type="eggNOG" id="KOG2378">
    <property type="taxonomic scope" value="Eukaryota"/>
</dbReference>
<dbReference type="SMART" id="SM00100">
    <property type="entry name" value="cNMP"/>
    <property type="match status" value="1"/>
</dbReference>
<dbReference type="PANTHER" id="PTHR23113:SF327">
    <property type="entry name" value="EXCHANGE PROTEIN DIRECTLY ACTIVATED BY CAMP, ISOFORM E"/>
    <property type="match status" value="1"/>
</dbReference>
<dbReference type="InterPro" id="IPR018490">
    <property type="entry name" value="cNMP-bd_dom_sf"/>
</dbReference>
<sequence length="709" mass="81312">EESQQISEEELVSALADLKRKSPDAMFRSALRKLPEHRTATELEMIYDEILHINALKELSNEIKKQLTKVIQFEFHQQVGTTLFHQGDEGRSWYVILSGVVDVLIHGKGVVCSLHEGDDFGNLAIVNDAPRAATIVTAQPNCQFLRVEKFDFVKILNEVEAKTDRLKEHGKDVLILEKNSLKSRSGSMADTLTPSNYKYSIARGTVDKILEHILRYIQPWVLTGMEDSMEDFIITYKLFTDSKHLCEYLLKQYRAGDSLKKGVVYFVVRWSHIHTYIFHEDPDIQSFLKELRKQVIQDVLENEIYEELQEDLECVYKPHGKPGLLNRRSSNNGTSGASQVVLTVGTSVQRYPMSKQNGAEPIHDSDKVLLKIYDWNNTYTTVKLPISATCGEIIAAACEKLSNSPSDFKLVELHENHDTNEIPKRQTSVATAVSLNSRLYLTTTGDHPYLVNKQSASKTIEASHMETVSSLEIAYHLCKHNWNLMNNIHILEFLFKTCGGHKFKWTTSNLNVMARRFNQLAYWPPTEICLCANINKRVQLLRKFIKWDTYLKMYHDMFGFMAVMIGIGNQAVSRLHDTWDKLPSKYRKMVQGFEGILDPSRNHRNYRLFVASTESTRIPYFPLIMKDLTFMQEGNDTFKDDLVNFEKMRMTSKLIRQVVDGCRNPLEVDNLLETTKTAGTTKKYAITCPVITNQVVLNEMSNTVEPKRT</sequence>
<proteinExistence type="inferred from homology"/>
<evidence type="ECO:0000256" key="1">
    <source>
        <dbReference type="ARBA" id="ARBA00010829"/>
    </source>
</evidence>
<dbReference type="Pfam" id="PF00027">
    <property type="entry name" value="cNMP_binding"/>
    <property type="match status" value="1"/>
</dbReference>
<dbReference type="GeneTree" id="ENSGT00940000172840"/>
<organism evidence="7 8">
    <name type="scientific">Ciona savignyi</name>
    <name type="common">Pacific transparent sea squirt</name>
    <dbReference type="NCBI Taxonomy" id="51511"/>
    <lineage>
        <taxon>Eukaryota</taxon>
        <taxon>Metazoa</taxon>
        <taxon>Chordata</taxon>
        <taxon>Tunicata</taxon>
        <taxon>Ascidiacea</taxon>
        <taxon>Phlebobranchia</taxon>
        <taxon>Cionidae</taxon>
        <taxon>Ciona</taxon>
    </lineage>
</organism>
<evidence type="ECO:0000313" key="7">
    <source>
        <dbReference type="Ensembl" id="ENSCSAVP00000013142.1"/>
    </source>
</evidence>
<dbReference type="InterPro" id="IPR023578">
    <property type="entry name" value="Ras_GEF_dom_sf"/>
</dbReference>
<dbReference type="AlphaFoldDB" id="H2Z6D0"/>
<evidence type="ECO:0000256" key="3">
    <source>
        <dbReference type="PROSITE-ProRule" id="PRU00168"/>
    </source>
</evidence>
<dbReference type="SMART" id="SM00229">
    <property type="entry name" value="RasGEFN"/>
    <property type="match status" value="1"/>
</dbReference>
<dbReference type="Ensembl" id="ENSCSAVT00000013291.1">
    <property type="protein sequence ID" value="ENSCSAVP00000013142.1"/>
    <property type="gene ID" value="ENSCSAVG00000007717.1"/>
</dbReference>
<keyword evidence="8" id="KW-1185">Reference proteome</keyword>
<dbReference type="InterPro" id="IPR000651">
    <property type="entry name" value="Ras-like_Gua-exchang_fac_N"/>
</dbReference>
<dbReference type="PRINTS" id="PR00103">
    <property type="entry name" value="CAMPKINASE"/>
</dbReference>
<dbReference type="PROSITE" id="PS50042">
    <property type="entry name" value="CNMP_BINDING_3"/>
    <property type="match status" value="1"/>
</dbReference>
<dbReference type="Gene3D" id="3.10.20.90">
    <property type="entry name" value="Phosphatidylinositol 3-kinase Catalytic Subunit, Chain A, domain 1"/>
    <property type="match status" value="1"/>
</dbReference>
<dbReference type="Gene3D" id="2.60.120.10">
    <property type="entry name" value="Jelly Rolls"/>
    <property type="match status" value="1"/>
</dbReference>
<dbReference type="FunCoup" id="H2Z6D0">
    <property type="interactions" value="5"/>
</dbReference>
<evidence type="ECO:0000259" key="6">
    <source>
        <dbReference type="PROSITE" id="PS50212"/>
    </source>
</evidence>
<dbReference type="CDD" id="cd00038">
    <property type="entry name" value="CAP_ED"/>
    <property type="match status" value="1"/>
</dbReference>
<dbReference type="PROSITE" id="PS00720">
    <property type="entry name" value="RASGEF"/>
    <property type="match status" value="1"/>
</dbReference>
<dbReference type="SMART" id="SM00147">
    <property type="entry name" value="RasGEF"/>
    <property type="match status" value="1"/>
</dbReference>
<dbReference type="InterPro" id="IPR036964">
    <property type="entry name" value="RASGEF_cat_dom_sf"/>
</dbReference>
<feature type="domain" description="N-terminal Ras-GEF" evidence="6">
    <location>
        <begin position="197"/>
        <end position="316"/>
    </location>
</feature>
<dbReference type="InterPro" id="IPR000595">
    <property type="entry name" value="cNMP-bd_dom"/>
</dbReference>
<dbReference type="SUPFAM" id="SSF48366">
    <property type="entry name" value="Ras GEF"/>
    <property type="match status" value="1"/>
</dbReference>
<dbReference type="SUPFAM" id="SSF51206">
    <property type="entry name" value="cAMP-binding domain-like"/>
    <property type="match status" value="1"/>
</dbReference>
<dbReference type="OMA" id="EKQTIRG"/>
<dbReference type="GO" id="GO:0007265">
    <property type="term" value="P:Ras protein signal transduction"/>
    <property type="evidence" value="ECO:0007669"/>
    <property type="project" value="TreeGrafter"/>
</dbReference>
<dbReference type="HOGENOM" id="CLU_006829_1_0_1"/>
<dbReference type="Proteomes" id="UP000007875">
    <property type="component" value="Unassembled WGS sequence"/>
</dbReference>
<dbReference type="PROSITE" id="PS50212">
    <property type="entry name" value="RASGEF_NTER"/>
    <property type="match status" value="1"/>
</dbReference>
<evidence type="ECO:0000259" key="5">
    <source>
        <dbReference type="PROSITE" id="PS50042"/>
    </source>
</evidence>
<comment type="similarity">
    <text evidence="1">Belongs to the RAPGEF2 family.</text>
</comment>
<protein>
    <recommendedName>
        <fullName evidence="9">Rap guanine nucleotide exchange factor 4</fullName>
    </recommendedName>
</protein>
<reference evidence="7" key="2">
    <citation type="submission" date="2025-08" db="UniProtKB">
        <authorList>
            <consortium name="Ensembl"/>
        </authorList>
    </citation>
    <scope>IDENTIFICATION</scope>
</reference>
<feature type="domain" description="Cyclic nucleotide-binding" evidence="5">
    <location>
        <begin position="55"/>
        <end position="156"/>
    </location>
</feature>
<dbReference type="STRING" id="51511.ENSCSAVP00000013142"/>
<reference evidence="8" key="1">
    <citation type="submission" date="2003-08" db="EMBL/GenBank/DDBJ databases">
        <authorList>
            <person name="Birren B."/>
            <person name="Nusbaum C."/>
            <person name="Abebe A."/>
            <person name="Abouelleil A."/>
            <person name="Adekoya E."/>
            <person name="Ait-zahra M."/>
            <person name="Allen N."/>
            <person name="Allen T."/>
            <person name="An P."/>
            <person name="Anderson M."/>
            <person name="Anderson S."/>
            <person name="Arachchi H."/>
            <person name="Armbruster J."/>
            <person name="Bachantsang P."/>
            <person name="Baldwin J."/>
            <person name="Barry A."/>
            <person name="Bayul T."/>
            <person name="Blitshsteyn B."/>
            <person name="Bloom T."/>
            <person name="Blye J."/>
            <person name="Boguslavskiy L."/>
            <person name="Borowsky M."/>
            <person name="Boukhgalter B."/>
            <person name="Brunache A."/>
            <person name="Butler J."/>
            <person name="Calixte N."/>
            <person name="Calvo S."/>
            <person name="Camarata J."/>
            <person name="Campo K."/>
            <person name="Chang J."/>
            <person name="Cheshatsang Y."/>
            <person name="Citroen M."/>
            <person name="Collymore A."/>
            <person name="Considine T."/>
            <person name="Cook A."/>
            <person name="Cooke P."/>
            <person name="Corum B."/>
            <person name="Cuomo C."/>
            <person name="David R."/>
            <person name="Dawoe T."/>
            <person name="Degray S."/>
            <person name="Dodge S."/>
            <person name="Dooley K."/>
            <person name="Dorje P."/>
            <person name="Dorjee K."/>
            <person name="Dorris L."/>
            <person name="Duffey N."/>
            <person name="Dupes A."/>
            <person name="Elkins T."/>
            <person name="Engels R."/>
            <person name="Erickson J."/>
            <person name="Farina A."/>
            <person name="Faro S."/>
            <person name="Ferreira P."/>
            <person name="Fischer H."/>
            <person name="Fitzgerald M."/>
            <person name="Foley K."/>
            <person name="Gage D."/>
            <person name="Galagan J."/>
            <person name="Gearin G."/>
            <person name="Gnerre S."/>
            <person name="Gnirke A."/>
            <person name="Goyette A."/>
            <person name="Graham J."/>
            <person name="Grandbois E."/>
            <person name="Gyaltsen K."/>
            <person name="Hafez N."/>
            <person name="Hagopian D."/>
            <person name="Hagos B."/>
            <person name="Hall J."/>
            <person name="Hatcher B."/>
            <person name="Heller A."/>
            <person name="Higgins H."/>
            <person name="Honan T."/>
            <person name="Horn A."/>
            <person name="Houde N."/>
            <person name="Hughes L."/>
            <person name="Hulme W."/>
            <person name="Husby E."/>
            <person name="Iliev I."/>
            <person name="Jaffe D."/>
            <person name="Jones C."/>
            <person name="Kamal M."/>
            <person name="Kamat A."/>
            <person name="Kamvysselis M."/>
            <person name="Karlsson E."/>
            <person name="Kells C."/>
            <person name="Kieu A."/>
            <person name="Kisner P."/>
            <person name="Kodira C."/>
            <person name="Kulbokas E."/>
            <person name="Labutti K."/>
            <person name="Lama D."/>
            <person name="Landers T."/>
            <person name="Leger J."/>
            <person name="Levine S."/>
            <person name="Lewis D."/>
            <person name="Lewis T."/>
            <person name="Lindblad-toh K."/>
            <person name="Liu X."/>
            <person name="Lokyitsang T."/>
            <person name="Lokyitsang Y."/>
            <person name="Lucien O."/>
            <person name="Lui A."/>
            <person name="Ma L.J."/>
            <person name="Mabbitt R."/>
            <person name="Macdonald J."/>
            <person name="Maclean C."/>
            <person name="Major J."/>
            <person name="Manning J."/>
            <person name="Marabella R."/>
            <person name="Maru K."/>
            <person name="Matthews C."/>
            <person name="Mauceli E."/>
            <person name="Mccarthy M."/>
            <person name="Mcdonough S."/>
            <person name="Mcghee T."/>
            <person name="Meldrim J."/>
            <person name="Meneus L."/>
            <person name="Mesirov J."/>
            <person name="Mihalev A."/>
            <person name="Mihova T."/>
            <person name="Mikkelsen T."/>
            <person name="Mlenga V."/>
            <person name="Moru K."/>
            <person name="Mozes J."/>
            <person name="Mulrain L."/>
            <person name="Munson G."/>
            <person name="Naylor J."/>
            <person name="Newes C."/>
            <person name="Nguyen C."/>
            <person name="Nguyen N."/>
            <person name="Nguyen T."/>
            <person name="Nicol R."/>
            <person name="Nielsen C."/>
            <person name="Nizzari M."/>
            <person name="Norbu C."/>
            <person name="Norbu N."/>
            <person name="O'donnell P."/>
            <person name="Okoawo O."/>
            <person name="O'leary S."/>
            <person name="Omotosho B."/>
            <person name="O'neill K."/>
            <person name="Osman S."/>
            <person name="Parker S."/>
            <person name="Perrin D."/>
            <person name="Phunkhang P."/>
            <person name="Piqani B."/>
            <person name="Purcell S."/>
            <person name="Rachupka T."/>
            <person name="Ramasamy U."/>
            <person name="Rameau R."/>
            <person name="Ray V."/>
            <person name="Raymond C."/>
            <person name="Retta R."/>
            <person name="Richardson S."/>
            <person name="Rise C."/>
            <person name="Rodriguez J."/>
            <person name="Rogers J."/>
            <person name="Rogov P."/>
            <person name="Rutman M."/>
            <person name="Schupbach R."/>
            <person name="Seaman C."/>
            <person name="Settipalli S."/>
            <person name="Sharpe T."/>
            <person name="Sheridan J."/>
            <person name="Sherpa N."/>
            <person name="Shi J."/>
            <person name="Smirnov S."/>
            <person name="Smith C."/>
            <person name="Sougnez C."/>
            <person name="Spencer B."/>
            <person name="Stalker J."/>
            <person name="Stange-thomann N."/>
            <person name="Stavropoulos S."/>
            <person name="Stetson K."/>
            <person name="Stone C."/>
            <person name="Stone S."/>
            <person name="Stubbs M."/>
            <person name="Talamas J."/>
            <person name="Tchuinga P."/>
            <person name="Tenzing P."/>
            <person name="Tesfaye S."/>
            <person name="Theodore J."/>
            <person name="Thoulutsang Y."/>
            <person name="Topham K."/>
            <person name="Towey S."/>
            <person name="Tsamla T."/>
            <person name="Tsomo N."/>
            <person name="Vallee D."/>
            <person name="Vassiliev H."/>
            <person name="Venkataraman V."/>
            <person name="Vinson J."/>
            <person name="Vo A."/>
            <person name="Wade C."/>
            <person name="Wang S."/>
            <person name="Wangchuk T."/>
            <person name="Wangdi T."/>
            <person name="Whittaker C."/>
            <person name="Wilkinson J."/>
            <person name="Wu Y."/>
            <person name="Wyman D."/>
            <person name="Yadav S."/>
            <person name="Yang S."/>
            <person name="Yang X."/>
            <person name="Yeager S."/>
            <person name="Yee E."/>
            <person name="Young G."/>
            <person name="Zainoun J."/>
            <person name="Zembeck L."/>
            <person name="Zimmer A."/>
            <person name="Zody M."/>
            <person name="Lander E."/>
        </authorList>
    </citation>
    <scope>NUCLEOTIDE SEQUENCE [LARGE SCALE GENOMIC DNA]</scope>
</reference>
<feature type="domain" description="Ras-GEF" evidence="4">
    <location>
        <begin position="469"/>
        <end position="707"/>
    </location>
</feature>
<dbReference type="GO" id="GO:0005085">
    <property type="term" value="F:guanyl-nucleotide exchange factor activity"/>
    <property type="evidence" value="ECO:0007669"/>
    <property type="project" value="UniProtKB-KW"/>
</dbReference>
<name>H2Z6D0_CIOSA</name>